<dbReference type="SUPFAM" id="SSF53474">
    <property type="entry name" value="alpha/beta-Hydrolases"/>
    <property type="match status" value="1"/>
</dbReference>
<name>A0A2S8AG72_9FLAO</name>
<gene>
    <name evidence="3" type="ORF">C4S77_00425</name>
</gene>
<protein>
    <submittedName>
        <fullName evidence="3">Esterase</fullName>
    </submittedName>
</protein>
<dbReference type="Proteomes" id="UP000238042">
    <property type="component" value="Unassembled WGS sequence"/>
</dbReference>
<dbReference type="AlphaFoldDB" id="A0A2S8AG72"/>
<dbReference type="OrthoDB" id="9784036at2"/>
<dbReference type="PANTHER" id="PTHR40841:SF2">
    <property type="entry name" value="SIDEROPHORE-DEGRADING ESTERASE (EUROFUNG)"/>
    <property type="match status" value="1"/>
</dbReference>
<dbReference type="EMBL" id="PSZM01000001">
    <property type="protein sequence ID" value="PQL95298.1"/>
    <property type="molecule type" value="Genomic_DNA"/>
</dbReference>
<sequence>MKKIALIFNIIFFSLTYAQDEINIGEKYSFYSQILKENREYWVYLPPEYEAQKEKYPVIYLLDGESNFYSLVAIQKAFTKGMYNYMPESVIVGIINTDRTRDLTPTQSSLKRDGKVFFENSGGAENFYNFLIEELKQNIEKTYRTNGYNIIVGHSFGGLFVLNTFVHHSSSFKSYVAIDPSIWWDNKKIYKDAKELLEKKNLKGFNLFIAMAKKETKANDEHSDAIRLFCTDLLDTSTRNNLRSKWKYYPEEDHGTVNMPGMYDAFKFIFKGITLPVKKIPQDPNLIEKYYKQLSEQLNFEFLPSETLINNLAEYSLSIGEMKAASKIIDYNLKNYPGNIVTDKIRAKIEQSQKENSQ</sequence>
<dbReference type="Pfam" id="PF00756">
    <property type="entry name" value="Esterase"/>
    <property type="match status" value="1"/>
</dbReference>
<dbReference type="InterPro" id="IPR000801">
    <property type="entry name" value="Esterase-like"/>
</dbReference>
<dbReference type="PANTHER" id="PTHR40841">
    <property type="entry name" value="SIDEROPHORE TRIACETYLFUSARININE C ESTERASE"/>
    <property type="match status" value="1"/>
</dbReference>
<evidence type="ECO:0000256" key="1">
    <source>
        <dbReference type="ARBA" id="ARBA00005622"/>
    </source>
</evidence>
<evidence type="ECO:0000256" key="2">
    <source>
        <dbReference type="ARBA" id="ARBA00022801"/>
    </source>
</evidence>
<keyword evidence="2" id="KW-0378">Hydrolase</keyword>
<dbReference type="Gene3D" id="3.40.50.1820">
    <property type="entry name" value="alpha/beta hydrolase"/>
    <property type="match status" value="1"/>
</dbReference>
<reference evidence="3 4" key="1">
    <citation type="submission" date="2018-02" db="EMBL/GenBank/DDBJ databases">
        <title>Genome sequences of Apibacter spp., gut symbionts of Asian honey bees.</title>
        <authorList>
            <person name="Kwong W.K."/>
            <person name="Steele M.I."/>
            <person name="Moran N.A."/>
        </authorList>
    </citation>
    <scope>NUCLEOTIDE SEQUENCE [LARGE SCALE GENOMIC DNA]</scope>
    <source>
        <strain evidence="4">wkB301</strain>
    </source>
</reference>
<accession>A0A2S8AG72</accession>
<proteinExistence type="inferred from homology"/>
<keyword evidence="4" id="KW-1185">Reference proteome</keyword>
<dbReference type="GO" id="GO:0016788">
    <property type="term" value="F:hydrolase activity, acting on ester bonds"/>
    <property type="evidence" value="ECO:0007669"/>
    <property type="project" value="TreeGrafter"/>
</dbReference>
<comment type="caution">
    <text evidence="3">The sequence shown here is derived from an EMBL/GenBank/DDBJ whole genome shotgun (WGS) entry which is preliminary data.</text>
</comment>
<comment type="similarity">
    <text evidence="1">Belongs to the esterase D family.</text>
</comment>
<dbReference type="InterPro" id="IPR029058">
    <property type="entry name" value="AB_hydrolase_fold"/>
</dbReference>
<organism evidence="3 4">
    <name type="scientific">Apibacter adventoris</name>
    <dbReference type="NCBI Taxonomy" id="1679466"/>
    <lineage>
        <taxon>Bacteria</taxon>
        <taxon>Pseudomonadati</taxon>
        <taxon>Bacteroidota</taxon>
        <taxon>Flavobacteriia</taxon>
        <taxon>Flavobacteriales</taxon>
        <taxon>Weeksellaceae</taxon>
        <taxon>Apibacter</taxon>
    </lineage>
</organism>
<evidence type="ECO:0000313" key="3">
    <source>
        <dbReference type="EMBL" id="PQL95298.1"/>
    </source>
</evidence>
<dbReference type="InterPro" id="IPR052558">
    <property type="entry name" value="Siderophore_Hydrolase_D"/>
</dbReference>
<evidence type="ECO:0000313" key="4">
    <source>
        <dbReference type="Proteomes" id="UP000238042"/>
    </source>
</evidence>
<dbReference type="RefSeq" id="WP_105245252.1">
    <property type="nucleotide sequence ID" value="NZ_PSZM01000001.1"/>
</dbReference>